<keyword evidence="1 2" id="KW-0175">Coiled coil</keyword>
<proteinExistence type="predicted"/>
<evidence type="ECO:0000259" key="4">
    <source>
        <dbReference type="PROSITE" id="PS51774"/>
    </source>
</evidence>
<dbReference type="Pfam" id="PF25014">
    <property type="entry name" value="NET2A"/>
    <property type="match status" value="1"/>
</dbReference>
<evidence type="ECO:0000256" key="1">
    <source>
        <dbReference type="ARBA" id="ARBA00023054"/>
    </source>
</evidence>
<feature type="coiled-coil region" evidence="2">
    <location>
        <begin position="645"/>
        <end position="690"/>
    </location>
</feature>
<feature type="region of interest" description="Disordered" evidence="3">
    <location>
        <begin position="1152"/>
        <end position="1180"/>
    </location>
</feature>
<feature type="compositionally biased region" description="Polar residues" evidence="3">
    <location>
        <begin position="808"/>
        <end position="818"/>
    </location>
</feature>
<reference evidence="5 6" key="1">
    <citation type="submission" date="2020-08" db="EMBL/GenBank/DDBJ databases">
        <title>Plant Genome Project.</title>
        <authorList>
            <person name="Zhang R.-G."/>
        </authorList>
    </citation>
    <scope>NUCLEOTIDE SEQUENCE [LARGE SCALE GENOMIC DNA]</scope>
    <source>
        <tissue evidence="5">Rhizome</tissue>
    </source>
</reference>
<feature type="region of interest" description="Disordered" evidence="3">
    <location>
        <begin position="798"/>
        <end position="819"/>
    </location>
</feature>
<dbReference type="EMBL" id="JACMSC010000014">
    <property type="protein sequence ID" value="KAG6491351.1"/>
    <property type="molecule type" value="Genomic_DNA"/>
</dbReference>
<name>A0A8J5FVQ3_ZINOF</name>
<dbReference type="Pfam" id="PF24918">
    <property type="entry name" value="NET2A_C"/>
    <property type="match status" value="1"/>
</dbReference>
<gene>
    <name evidence="5" type="ORF">ZIOFF_052691</name>
</gene>
<dbReference type="AlphaFoldDB" id="A0A8J5FVQ3"/>
<feature type="compositionally biased region" description="Basic and acidic residues" evidence="3">
    <location>
        <begin position="1160"/>
        <end position="1177"/>
    </location>
</feature>
<keyword evidence="6" id="KW-1185">Reference proteome</keyword>
<evidence type="ECO:0000313" key="5">
    <source>
        <dbReference type="EMBL" id="KAG6491351.1"/>
    </source>
</evidence>
<protein>
    <recommendedName>
        <fullName evidence="4">NAB domain-containing protein</fullName>
    </recommendedName>
</protein>
<evidence type="ECO:0000256" key="2">
    <source>
        <dbReference type="SAM" id="Coils"/>
    </source>
</evidence>
<evidence type="ECO:0000256" key="3">
    <source>
        <dbReference type="SAM" id="MobiDB-lite"/>
    </source>
</evidence>
<dbReference type="InterPro" id="IPR011684">
    <property type="entry name" value="NAB"/>
</dbReference>
<dbReference type="GO" id="GO:0003779">
    <property type="term" value="F:actin binding"/>
    <property type="evidence" value="ECO:0007669"/>
    <property type="project" value="InterPro"/>
</dbReference>
<accession>A0A8J5FVQ3</accession>
<dbReference type="Pfam" id="PF07765">
    <property type="entry name" value="KIP1"/>
    <property type="match status" value="1"/>
</dbReference>
<organism evidence="5 6">
    <name type="scientific">Zingiber officinale</name>
    <name type="common">Ginger</name>
    <name type="synonym">Amomum zingiber</name>
    <dbReference type="NCBI Taxonomy" id="94328"/>
    <lineage>
        <taxon>Eukaryota</taxon>
        <taxon>Viridiplantae</taxon>
        <taxon>Streptophyta</taxon>
        <taxon>Embryophyta</taxon>
        <taxon>Tracheophyta</taxon>
        <taxon>Spermatophyta</taxon>
        <taxon>Magnoliopsida</taxon>
        <taxon>Liliopsida</taxon>
        <taxon>Zingiberales</taxon>
        <taxon>Zingiberaceae</taxon>
        <taxon>Zingiber</taxon>
    </lineage>
</organism>
<dbReference type="Proteomes" id="UP000734854">
    <property type="component" value="Unassembled WGS sequence"/>
</dbReference>
<feature type="region of interest" description="Disordered" evidence="3">
    <location>
        <begin position="267"/>
        <end position="291"/>
    </location>
</feature>
<dbReference type="PANTHER" id="PTHR31631">
    <property type="entry name" value="PROTEIN NETWORKED 2D"/>
    <property type="match status" value="1"/>
</dbReference>
<evidence type="ECO:0000313" key="6">
    <source>
        <dbReference type="Proteomes" id="UP000734854"/>
    </source>
</evidence>
<feature type="domain" description="NAB" evidence="4">
    <location>
        <begin position="133"/>
        <end position="217"/>
    </location>
</feature>
<dbReference type="PANTHER" id="PTHR31631:SF0">
    <property type="entry name" value="PROTEIN NETWORKED 2D"/>
    <property type="match status" value="1"/>
</dbReference>
<dbReference type="InterPro" id="IPR056889">
    <property type="entry name" value="NET2A-D/KIP1-like_C"/>
</dbReference>
<feature type="region of interest" description="Disordered" evidence="3">
    <location>
        <begin position="996"/>
        <end position="1015"/>
    </location>
</feature>
<feature type="coiled-coil region" evidence="2">
    <location>
        <begin position="351"/>
        <end position="403"/>
    </location>
</feature>
<feature type="compositionally biased region" description="Basic and acidic residues" evidence="3">
    <location>
        <begin position="997"/>
        <end position="1015"/>
    </location>
</feature>
<comment type="caution">
    <text evidence="5">The sequence shown here is derived from an EMBL/GenBank/DDBJ whole genome shotgun (WGS) entry which is preliminary data.</text>
</comment>
<sequence>MDKLKLGLRALLPEPNASSGFSSPGQTEVLVRRASIGSCCRLHAKETLEELGEKAAQRIEGRLKLANDGYISQRSRHAAVTTPANRCPSTVIVFKTASEGRRRVELRLRAAVLIFGLESVMPQRHSSAGAAQFGCFRYRLARDRGESDYVLMGKILTAEMEYTVTNMLQVVESDADSFAKKAELYFKRRPELISFVEDAHKAYRALAARFDRVSGELQKANHTIATHCPDQVQYAMLEEEEEETYPKAITPIDSSKVNRRTVDGLMKKRRESESSIKADEIRDKSQADEGKAQEEIHKLHEGILFLQAEKQFIKSSYENGIVKYWDIEKQIVDMYDEMCWWRDEFSSSDVLKDVEERMIMTEQALKSCEDVIVRLQEQRKTSLEQVQLEYERIRIAKEKLNALKRGCYQSEMDMTELASETTEINSTAENMAKEIDSLNKAKLDLQVIQDKIKEYFETNTESSTADIIGNIDKLVDKVAGLELSFSSQVEQINQFISVSNELEKNVENLEEEELILTKDSHVLPERFKNTQDELRKVEVIGKIIRDEESSFCENALETCHSINAILEKILPPTRTENVCDEVAFPEEEAASYACSIESHSECKDIEVTEFHDVKEELLEIDATHPLVEFLEEFLQKKEDASLKYASEVENKNENYIREMMALIGELVNVIASRDEEITLLREQLASLKARFDLCQVASYVDSCHSELMISNTATIVKDSEMSQSTLQRDSSVSGISVECVYEQKITQPFEEKLGKDVHHLLGKNLEFWLRFSTTYHYVQKLKAKYVELQADINKLDANKTEGGKTSDTDIQTSNAESESVSKRLNELKTEFLLWSEQSMLLREELEKRFLSLNNMQEEISSVVSKSSSVGALFTPHEAARLQSEVMNMKQVSSKASGHLLVGLDQIKGVQSEIERQLAKLYETFQIFISRGKHDPNKSGVALSAFLYGFKPKKPSIFSRILPIFRKQKAKAHSRVGLGACASSSLFPTWGIVQGRGGEGREEEARRTGRRGELRPVDAPPCINESHLTLISQPNLDDDIKKIRDQSVINGSDSMGIGGCGGSFSVGVSTRLLRCISISIFIDTMMHSEKAYMKDSMTVEVVHCISCIVYFRNLPLVGSDHLRDVFGHMGLSDQRTSLHCACASSSLFPRWGENVQGPGGEGREEEARWTGRRGELRPVDTPTRISSDHLRDVFGHMDLSDQRTSLHCLVGNPK</sequence>
<feature type="compositionally biased region" description="Basic and acidic residues" evidence="3">
    <location>
        <begin position="798"/>
        <end position="807"/>
    </location>
</feature>
<dbReference type="PROSITE" id="PS51774">
    <property type="entry name" value="NAB"/>
    <property type="match status" value="1"/>
</dbReference>
<feature type="coiled-coil region" evidence="2">
    <location>
        <begin position="492"/>
        <end position="519"/>
    </location>
</feature>
<dbReference type="InterPro" id="IPR056888">
    <property type="entry name" value="NET2A-D/KIP1-like_dom"/>
</dbReference>